<dbReference type="EMBL" id="JMGO02000017">
    <property type="protein sequence ID" value="KXU78639.1"/>
    <property type="molecule type" value="Genomic_DNA"/>
</dbReference>
<comment type="caution">
    <text evidence="1">The sequence shown here is derived from an EMBL/GenBank/DDBJ whole genome shotgun (WGS) entry which is preliminary data.</text>
</comment>
<dbReference type="GeneID" id="92812036"/>
<evidence type="ECO:0008006" key="3">
    <source>
        <dbReference type="Google" id="ProtNLM"/>
    </source>
</evidence>
<evidence type="ECO:0000313" key="2">
    <source>
        <dbReference type="Proteomes" id="UP000078435"/>
    </source>
</evidence>
<dbReference type="Proteomes" id="UP000078435">
    <property type="component" value="Unassembled WGS sequence"/>
</dbReference>
<dbReference type="RefSeq" id="WP_042029119.1">
    <property type="nucleotide sequence ID" value="NZ_AP027939.1"/>
</dbReference>
<proteinExistence type="predicted"/>
<dbReference type="AlphaFoldDB" id="A0A175VDS4"/>
<name>A0A175VDS4_AEREN</name>
<dbReference type="PROSITE" id="PS51257">
    <property type="entry name" value="PROKAR_LIPOPROTEIN"/>
    <property type="match status" value="1"/>
</dbReference>
<accession>A0A175VDS4</accession>
<gene>
    <name evidence="1" type="ORF">LCR_03375</name>
</gene>
<sequence>MKGWGLLLTCLLLAGCTQWPPQGYGGLAEVRPTRLPVNEDERRLWSGYDERQQELDQQLATLQQAHLRDCMPAGLKLLQSQRVDIVRDMHGRLWSEVAWRQAMLAQSLQQVRLQLEQTSREGCRADWSGLPLRQWGQT</sequence>
<dbReference type="OrthoDB" id="5587802at2"/>
<reference evidence="1 2" key="1">
    <citation type="submission" date="2016-02" db="EMBL/GenBank/DDBJ databases">
        <title>Draft genome sequence of Aeromonas trota strain 1999lcr isolated from cerebrospinal fluid (CSF).</title>
        <authorList>
            <person name="Dallagassa C.B."/>
            <person name="Prediger K.C."/>
            <person name="Weiss V.A."/>
            <person name="Assis F.E."/>
            <person name="Baura V."/>
            <person name="Cruz L.M."/>
            <person name="Souza E.M."/>
            <person name="Pedrosa F.O."/>
            <person name="Fadel-Picheth C.M."/>
        </authorList>
    </citation>
    <scope>NUCLEOTIDE SEQUENCE [LARGE SCALE GENOMIC DNA]</scope>
    <source>
        <strain evidence="1 2">1999lcr</strain>
    </source>
</reference>
<protein>
    <recommendedName>
        <fullName evidence="3">Lipoprotein</fullName>
    </recommendedName>
</protein>
<organism evidence="1 2">
    <name type="scientific">Aeromonas enteropelogenes</name>
    <name type="common">Aeromonas trota</name>
    <dbReference type="NCBI Taxonomy" id="29489"/>
    <lineage>
        <taxon>Bacteria</taxon>
        <taxon>Pseudomonadati</taxon>
        <taxon>Pseudomonadota</taxon>
        <taxon>Gammaproteobacteria</taxon>
        <taxon>Aeromonadales</taxon>
        <taxon>Aeromonadaceae</taxon>
        <taxon>Aeromonas</taxon>
    </lineage>
</organism>
<evidence type="ECO:0000313" key="1">
    <source>
        <dbReference type="EMBL" id="KXU78639.1"/>
    </source>
</evidence>